<evidence type="ECO:0000256" key="1">
    <source>
        <dbReference type="SAM" id="SignalP"/>
    </source>
</evidence>
<dbReference type="EMBL" id="LZEX01000034">
    <property type="protein sequence ID" value="OBU04741.1"/>
    <property type="molecule type" value="Genomic_DNA"/>
</dbReference>
<dbReference type="Proteomes" id="UP000092247">
    <property type="component" value="Unassembled WGS sequence"/>
</dbReference>
<evidence type="ECO:0000313" key="2">
    <source>
        <dbReference type="EMBL" id="OBU04741.1"/>
    </source>
</evidence>
<sequence length="161" mass="17034">MRKIIVGVLIGAMPLVAAADGAYRDEGEWMIKINTNKLTDKADVYGMLHSSSGGGTLFIRCENNKTEAFLSIDDYLGSGYNTGVTTRIDGGKPIKSSWTMGEGGDAAFAPKAVSFIKSINGKKGLIIGYSPYGKSQVIAEFDLNGIDKVAGEVSAACGWKL</sequence>
<feature type="signal peptide" evidence="1">
    <location>
        <begin position="1"/>
        <end position="18"/>
    </location>
</feature>
<feature type="chain" id="PRO_5008609395" evidence="1">
    <location>
        <begin position="19"/>
        <end position="161"/>
    </location>
</feature>
<comment type="caution">
    <text evidence="2">The sequence shown here is derived from an EMBL/GenBank/DDBJ whole genome shotgun (WGS) entry which is preliminary data.</text>
</comment>
<name>A0A1B8H6Q0_9GAMM</name>
<protein>
    <submittedName>
        <fullName evidence="2">Uncharacterized protein</fullName>
    </submittedName>
</protein>
<gene>
    <name evidence="2" type="ORF">AYY17_07485</name>
</gene>
<dbReference type="RefSeq" id="WP_067424604.1">
    <property type="nucleotide sequence ID" value="NZ_LZEX01000034.1"/>
</dbReference>
<proteinExistence type="predicted"/>
<reference evidence="2 3" key="1">
    <citation type="submission" date="2016-06" db="EMBL/GenBank/DDBJ databases">
        <authorList>
            <person name="Kjaerup R.B."/>
            <person name="Dalgaard T.S."/>
            <person name="Juul-Madsen H.R."/>
        </authorList>
    </citation>
    <scope>NUCLEOTIDE SEQUENCE [LARGE SCALE GENOMIC DNA]</scope>
    <source>
        <strain evidence="2 3">GCSL-Mp3</strain>
    </source>
</reference>
<evidence type="ECO:0000313" key="3">
    <source>
        <dbReference type="Proteomes" id="UP000092247"/>
    </source>
</evidence>
<organism evidence="2 3">
    <name type="scientific">Morganella psychrotolerans</name>
    <dbReference type="NCBI Taxonomy" id="368603"/>
    <lineage>
        <taxon>Bacteria</taxon>
        <taxon>Pseudomonadati</taxon>
        <taxon>Pseudomonadota</taxon>
        <taxon>Gammaproteobacteria</taxon>
        <taxon>Enterobacterales</taxon>
        <taxon>Morganellaceae</taxon>
        <taxon>Morganella</taxon>
    </lineage>
</organism>
<keyword evidence="1" id="KW-0732">Signal</keyword>
<accession>A0A1B8H6Q0</accession>
<dbReference type="AlphaFoldDB" id="A0A1B8H6Q0"/>